<evidence type="ECO:0000313" key="3">
    <source>
        <dbReference type="EMBL" id="KAF0038563.1"/>
    </source>
</evidence>
<proteinExistence type="predicted"/>
<feature type="chain" id="PRO_5025670877" description="Klotho" evidence="2">
    <location>
        <begin position="19"/>
        <end position="1015"/>
    </location>
</feature>
<evidence type="ECO:0008006" key="5">
    <source>
        <dbReference type="Google" id="ProtNLM"/>
    </source>
</evidence>
<dbReference type="Pfam" id="PF00232">
    <property type="entry name" value="Glyco_hydro_1"/>
    <property type="match status" value="4"/>
</dbReference>
<dbReference type="FunFam" id="3.20.20.80:FF:000042">
    <property type="entry name" value="Klotho"/>
    <property type="match status" value="1"/>
</dbReference>
<accession>A0A6A4SXP2</accession>
<dbReference type="PROSITE" id="PS00653">
    <property type="entry name" value="GLYCOSYL_HYDROL_F1_2"/>
    <property type="match status" value="1"/>
</dbReference>
<dbReference type="AlphaFoldDB" id="A0A6A4SXP2"/>
<comment type="caution">
    <text evidence="3">The sequence shown here is derived from an EMBL/GenBank/DDBJ whole genome shotgun (WGS) entry which is preliminary data.</text>
</comment>
<feature type="signal peptide" evidence="2">
    <location>
        <begin position="1"/>
        <end position="18"/>
    </location>
</feature>
<evidence type="ECO:0000256" key="2">
    <source>
        <dbReference type="SAM" id="SignalP"/>
    </source>
</evidence>
<dbReference type="PANTHER" id="PTHR10353:SF10">
    <property type="entry name" value="KLOTHO"/>
    <property type="match status" value="1"/>
</dbReference>
<dbReference type="Proteomes" id="UP000438429">
    <property type="component" value="Unassembled WGS sequence"/>
</dbReference>
<dbReference type="InterPro" id="IPR017853">
    <property type="entry name" value="GH"/>
</dbReference>
<reference evidence="3 4" key="1">
    <citation type="submission" date="2019-06" db="EMBL/GenBank/DDBJ databases">
        <title>Draft genomes of female and male turbot (Scophthalmus maximus).</title>
        <authorList>
            <person name="Xu H."/>
            <person name="Xu X.-W."/>
            <person name="Shao C."/>
            <person name="Chen S."/>
        </authorList>
    </citation>
    <scope>NUCLEOTIDE SEQUENCE [LARGE SCALE GENOMIC DNA]</scope>
    <source>
        <strain evidence="3">Ysfricsl-2016a</strain>
        <tissue evidence="3">Blood</tissue>
    </source>
</reference>
<gene>
    <name evidence="3" type="ORF">F2P81_009047</name>
</gene>
<keyword evidence="2" id="KW-0732">Signal</keyword>
<feature type="transmembrane region" description="Helical" evidence="1">
    <location>
        <begin position="985"/>
        <end position="1006"/>
    </location>
</feature>
<keyword evidence="1" id="KW-1133">Transmembrane helix</keyword>
<dbReference type="SUPFAM" id="SSF51445">
    <property type="entry name" value="(Trans)glycosidases"/>
    <property type="match status" value="2"/>
</dbReference>
<protein>
    <recommendedName>
        <fullName evidence="5">Klotho</fullName>
    </recommendedName>
</protein>
<evidence type="ECO:0000313" key="4">
    <source>
        <dbReference type="Proteomes" id="UP000438429"/>
    </source>
</evidence>
<dbReference type="GO" id="GO:0005975">
    <property type="term" value="P:carbohydrate metabolic process"/>
    <property type="evidence" value="ECO:0007669"/>
    <property type="project" value="InterPro"/>
</dbReference>
<evidence type="ECO:0000256" key="1">
    <source>
        <dbReference type="SAM" id="Phobius"/>
    </source>
</evidence>
<sequence>MSAPLALLTCAALASAAAKPNAGLRTWGRFGKLPYPGDKAFLYDTFPRDFVWAVGTAAYQVEGAYDKDGKGLSIWDTFTRGGNRMATGDVGSDSYHNVHADLRAIRQLGVSHYRFSLSWSRIFPNGTRGSYNELGTNYYRTLIRRLKEIRVQPVVTLYHWDLPDRLQQTLGGWSSPQLVGIFEDYADFCFQTFGDDVKYWITIDNPFVVARHGYGTGVVAPGTKSDPDLPFRVGHNLLKASPGKANIGTNVYFMHVFICLYQTCAICISQQNRFYCQAHAAAWHLYDQRYRPRQQGKLSMALASHWIKPSRTRLESLRECQCSLDHVLGWFARPLFTDGDYPPCMKARLGSRLPTFTREEREQVRGTADFFALSHGAALSFQLINDSLKFGQQEDLDLRMLLYWVNAEYDKPPIFVVQSGWYVLGSTKTEDPKHMYYLKRFIAEALKSIVIDGVNVIGYTAWSLIDGFEWHREYGIRRGLYYVDFNTPDMKREPKTSATFYRNVIQRSGFPELPENRPAQGVFPCDFAWGVSANSIQVETMPSQFADPSVYLWNISNNGALTRLAGFSAPPLRRTAHCADYASVQQQVDEIQRVGVNHFHFSLNWSAVVPTGDVAHPNTTLLGYYRCFTHQLLRANVTPVVTLWHHTRQRSSLPPPLDTANKWLNRETPEAFADYARLCYRELGAYVKMWITLNEPNDEMVSYQEGHQMLRAHALAWHAYDREFRHAQGGQVSLALHMDWVEPAFSFSREDVEPAKRVLDFRVGWFAEPIFGSGDYPLGMRSWLRQLNSLDLPVFNEKDKQLVKGTFDFFAISHFSTKLVTHAKEDSYTYTAMLEVQHMIDTTWIMSPRPVVPWGLRKALNWVKEHYCDVPVYVMANGVQEDPARFKDSLRVYYLYNYINEALKAYTLDGVNLKGYFAYALSDQRDPGFGLYGQVHEEVIVKASLSNYRNIIQHSGFPIQGAAPRQCPSFPQPCPGCRVLVKRPVVGFLTLVGSGVVISLCLIIYYTTKRHKDCY</sequence>
<dbReference type="PRINTS" id="PR00131">
    <property type="entry name" value="GLHYDRLASE1"/>
</dbReference>
<keyword evidence="1" id="KW-0472">Membrane</keyword>
<dbReference type="PANTHER" id="PTHR10353">
    <property type="entry name" value="GLYCOSYL HYDROLASE"/>
    <property type="match status" value="1"/>
</dbReference>
<dbReference type="InterPro" id="IPR033132">
    <property type="entry name" value="GH_1_N_CS"/>
</dbReference>
<organism evidence="3 4">
    <name type="scientific">Scophthalmus maximus</name>
    <name type="common">Turbot</name>
    <name type="synonym">Psetta maxima</name>
    <dbReference type="NCBI Taxonomy" id="52904"/>
    <lineage>
        <taxon>Eukaryota</taxon>
        <taxon>Metazoa</taxon>
        <taxon>Chordata</taxon>
        <taxon>Craniata</taxon>
        <taxon>Vertebrata</taxon>
        <taxon>Euteleostomi</taxon>
        <taxon>Actinopterygii</taxon>
        <taxon>Neopterygii</taxon>
        <taxon>Teleostei</taxon>
        <taxon>Neoteleostei</taxon>
        <taxon>Acanthomorphata</taxon>
        <taxon>Carangaria</taxon>
        <taxon>Pleuronectiformes</taxon>
        <taxon>Pleuronectoidei</taxon>
        <taxon>Scophthalmidae</taxon>
        <taxon>Scophthalmus</taxon>
    </lineage>
</organism>
<dbReference type="Gene3D" id="3.20.20.80">
    <property type="entry name" value="Glycosidases"/>
    <property type="match status" value="3"/>
</dbReference>
<dbReference type="EMBL" id="VEVO01000008">
    <property type="protein sequence ID" value="KAF0038563.1"/>
    <property type="molecule type" value="Genomic_DNA"/>
</dbReference>
<name>A0A6A4SXP2_SCOMX</name>
<keyword evidence="1" id="KW-0812">Transmembrane</keyword>
<dbReference type="InterPro" id="IPR001360">
    <property type="entry name" value="Glyco_hydro_1"/>
</dbReference>
<dbReference type="GO" id="GO:0008422">
    <property type="term" value="F:beta-glucosidase activity"/>
    <property type="evidence" value="ECO:0007669"/>
    <property type="project" value="TreeGrafter"/>
</dbReference>